<keyword evidence="9 12" id="KW-1133">Transmembrane helix</keyword>
<evidence type="ECO:0000256" key="4">
    <source>
        <dbReference type="ARBA" id="ARBA00022692"/>
    </source>
</evidence>
<dbReference type="SMART" id="SM00320">
    <property type="entry name" value="WD40"/>
    <property type="match status" value="3"/>
</dbReference>
<keyword evidence="2" id="KW-0813">Transport</keyword>
<evidence type="ECO:0000256" key="3">
    <source>
        <dbReference type="ARBA" id="ARBA00022574"/>
    </source>
</evidence>
<evidence type="ECO:0000256" key="10">
    <source>
        <dbReference type="ARBA" id="ARBA00023136"/>
    </source>
</evidence>
<sequence>MSNLFINKICRVHKLQRLVLGPIYLMAVHPGGEDLICSMPQSCSDDVHEWGLKSSEKILSQPEDVGQQLALTFDNEGSVLAVGGKEGKLRVFKWPSMDSILDESNAHASVKDLSFSPDGNFLASVGCSGPGRIWDIASSTPVAALQKVKDFKYLIRLGFTKCPFEHAVYIKHKGNEALIIGVYVDDLLITGSSISIIAKGTMEGDILVLHSSSMRLHTAVKKTHLGIVTSLMFSHDSRALLSTSFDSSARVTLVEDKKERGLSLWVILFMILLAIAVYYTKLAELLS</sequence>
<keyword evidence="10 12" id="KW-0472">Membrane</keyword>
<keyword evidence="6" id="KW-0256">Endoplasmic reticulum</keyword>
<reference evidence="14" key="1">
    <citation type="journal article" date="2016" name="Nat. Genet.">
        <title>A high-quality carrot genome assembly provides new insights into carotenoid accumulation and asterid genome evolution.</title>
        <authorList>
            <person name="Iorizzo M."/>
            <person name="Ellison S."/>
            <person name="Senalik D."/>
            <person name="Zeng P."/>
            <person name="Satapoomin P."/>
            <person name="Huang J."/>
            <person name="Bowman M."/>
            <person name="Iovene M."/>
            <person name="Sanseverino W."/>
            <person name="Cavagnaro P."/>
            <person name="Yildiz M."/>
            <person name="Macko-Podgorni A."/>
            <person name="Moranska E."/>
            <person name="Grzebelus E."/>
            <person name="Grzebelus D."/>
            <person name="Ashrafi H."/>
            <person name="Zheng Z."/>
            <person name="Cheng S."/>
            <person name="Spooner D."/>
            <person name="Van Deynze A."/>
            <person name="Simon P."/>
        </authorList>
    </citation>
    <scope>NUCLEOTIDE SEQUENCE</scope>
    <source>
        <tissue evidence="14">Leaf</tissue>
    </source>
</reference>
<dbReference type="Pfam" id="PF00400">
    <property type="entry name" value="WD40"/>
    <property type="match status" value="2"/>
</dbReference>
<feature type="repeat" description="WD" evidence="11">
    <location>
        <begin position="103"/>
        <end position="144"/>
    </location>
</feature>
<dbReference type="GO" id="GO:0005789">
    <property type="term" value="C:endoplasmic reticulum membrane"/>
    <property type="evidence" value="ECO:0007669"/>
    <property type="project" value="UniProtKB-SubCell"/>
</dbReference>
<feature type="domain" description="Reverse transcriptase Ty1/copia-type" evidence="13">
    <location>
        <begin position="152"/>
        <end position="198"/>
    </location>
</feature>
<dbReference type="Pfam" id="PF07727">
    <property type="entry name" value="RVT_2"/>
    <property type="match status" value="1"/>
</dbReference>
<evidence type="ECO:0000256" key="9">
    <source>
        <dbReference type="ARBA" id="ARBA00022989"/>
    </source>
</evidence>
<dbReference type="AlphaFoldDB" id="A0AAF1B4M6"/>
<dbReference type="GO" id="GO:0006888">
    <property type="term" value="P:endoplasmic reticulum to Golgi vesicle-mediated transport"/>
    <property type="evidence" value="ECO:0007669"/>
    <property type="project" value="TreeGrafter"/>
</dbReference>
<comment type="subcellular location">
    <subcellularLocation>
        <location evidence="1">Endoplasmic reticulum membrane</location>
        <topology evidence="1">Single-pass membrane protein</topology>
    </subcellularLocation>
</comment>
<evidence type="ECO:0000256" key="1">
    <source>
        <dbReference type="ARBA" id="ARBA00004389"/>
    </source>
</evidence>
<keyword evidence="3 11" id="KW-0853">WD repeat</keyword>
<dbReference type="Proteomes" id="UP000077755">
    <property type="component" value="Chromosome 6"/>
</dbReference>
<dbReference type="InterPro" id="IPR011047">
    <property type="entry name" value="Quinoprotein_ADH-like_sf"/>
</dbReference>
<keyword evidence="4 12" id="KW-0812">Transmembrane</keyword>
<accession>A0AAF1B4M6</accession>
<reference evidence="14" key="2">
    <citation type="submission" date="2022-03" db="EMBL/GenBank/DDBJ databases">
        <title>Draft title - Genomic analysis of global carrot germplasm unveils the trajectory of domestication and the origin of high carotenoid orange carrot.</title>
        <authorList>
            <person name="Iorizzo M."/>
            <person name="Ellison S."/>
            <person name="Senalik D."/>
            <person name="Macko-Podgorni A."/>
            <person name="Grzebelus D."/>
            <person name="Bostan H."/>
            <person name="Rolling W."/>
            <person name="Curaba J."/>
            <person name="Simon P."/>
        </authorList>
    </citation>
    <scope>NUCLEOTIDE SEQUENCE</scope>
    <source>
        <tissue evidence="14">Leaf</tissue>
    </source>
</reference>
<dbReference type="Gene3D" id="2.130.10.10">
    <property type="entry name" value="YVTN repeat-like/Quinoprotein amine dehydrogenase"/>
    <property type="match status" value="1"/>
</dbReference>
<dbReference type="InterPro" id="IPR013103">
    <property type="entry name" value="RVT_2"/>
</dbReference>
<name>A0AAF1B4M6_DAUCS</name>
<organism evidence="14 15">
    <name type="scientific">Daucus carota subsp. sativus</name>
    <name type="common">Carrot</name>
    <dbReference type="NCBI Taxonomy" id="79200"/>
    <lineage>
        <taxon>Eukaryota</taxon>
        <taxon>Viridiplantae</taxon>
        <taxon>Streptophyta</taxon>
        <taxon>Embryophyta</taxon>
        <taxon>Tracheophyta</taxon>
        <taxon>Spermatophyta</taxon>
        <taxon>Magnoliopsida</taxon>
        <taxon>eudicotyledons</taxon>
        <taxon>Gunneridae</taxon>
        <taxon>Pentapetalae</taxon>
        <taxon>asterids</taxon>
        <taxon>campanulids</taxon>
        <taxon>Apiales</taxon>
        <taxon>Apiaceae</taxon>
        <taxon>Apioideae</taxon>
        <taxon>Scandiceae</taxon>
        <taxon>Daucinae</taxon>
        <taxon>Daucus</taxon>
        <taxon>Daucus sect. Daucus</taxon>
    </lineage>
</organism>
<dbReference type="PANTHER" id="PTHR23284">
    <property type="entry name" value="PROLACTIN REGULATORY ELEMENT BINDING PROTEIN"/>
    <property type="match status" value="1"/>
</dbReference>
<feature type="transmembrane region" description="Helical" evidence="12">
    <location>
        <begin position="262"/>
        <end position="280"/>
    </location>
</feature>
<evidence type="ECO:0000256" key="7">
    <source>
        <dbReference type="ARBA" id="ARBA00022892"/>
    </source>
</evidence>
<keyword evidence="8" id="KW-0653">Protein transport</keyword>
<evidence type="ECO:0000313" key="15">
    <source>
        <dbReference type="Proteomes" id="UP000077755"/>
    </source>
</evidence>
<keyword evidence="15" id="KW-1185">Reference proteome</keyword>
<evidence type="ECO:0000256" key="12">
    <source>
        <dbReference type="SAM" id="Phobius"/>
    </source>
</evidence>
<dbReference type="PROSITE" id="PS50082">
    <property type="entry name" value="WD_REPEATS_2"/>
    <property type="match status" value="1"/>
</dbReference>
<dbReference type="SUPFAM" id="SSF50998">
    <property type="entry name" value="Quinoprotein alcohol dehydrogenase-like"/>
    <property type="match status" value="1"/>
</dbReference>
<evidence type="ECO:0000313" key="14">
    <source>
        <dbReference type="EMBL" id="WOH04478.1"/>
    </source>
</evidence>
<evidence type="ECO:0000256" key="2">
    <source>
        <dbReference type="ARBA" id="ARBA00022448"/>
    </source>
</evidence>
<dbReference type="InterPro" id="IPR001680">
    <property type="entry name" value="WD40_rpt"/>
</dbReference>
<evidence type="ECO:0000256" key="11">
    <source>
        <dbReference type="PROSITE-ProRule" id="PRU00221"/>
    </source>
</evidence>
<dbReference type="EMBL" id="CP093348">
    <property type="protein sequence ID" value="WOH04478.1"/>
    <property type="molecule type" value="Genomic_DNA"/>
</dbReference>
<evidence type="ECO:0000256" key="8">
    <source>
        <dbReference type="ARBA" id="ARBA00022927"/>
    </source>
</evidence>
<keyword evidence="5" id="KW-0677">Repeat</keyword>
<dbReference type="GO" id="GO:0003400">
    <property type="term" value="P:regulation of COPII vesicle coating"/>
    <property type="evidence" value="ECO:0007669"/>
    <property type="project" value="TreeGrafter"/>
</dbReference>
<dbReference type="GO" id="GO:0005085">
    <property type="term" value="F:guanyl-nucleotide exchange factor activity"/>
    <property type="evidence" value="ECO:0007669"/>
    <property type="project" value="InterPro"/>
</dbReference>
<protein>
    <recommendedName>
        <fullName evidence="13">Reverse transcriptase Ty1/copia-type domain-containing protein</fullName>
    </recommendedName>
</protein>
<dbReference type="PANTHER" id="PTHR23284:SF0">
    <property type="entry name" value="PROLACTIN REGULATORY ELEMENT-BINDING PROTEIN"/>
    <property type="match status" value="1"/>
</dbReference>
<dbReference type="GO" id="GO:0015031">
    <property type="term" value="P:protein transport"/>
    <property type="evidence" value="ECO:0007669"/>
    <property type="project" value="UniProtKB-KW"/>
</dbReference>
<dbReference type="InterPro" id="IPR015943">
    <property type="entry name" value="WD40/YVTN_repeat-like_dom_sf"/>
</dbReference>
<proteinExistence type="predicted"/>
<keyword evidence="7" id="KW-0931">ER-Golgi transport</keyword>
<evidence type="ECO:0000259" key="13">
    <source>
        <dbReference type="Pfam" id="PF07727"/>
    </source>
</evidence>
<evidence type="ECO:0000256" key="5">
    <source>
        <dbReference type="ARBA" id="ARBA00022737"/>
    </source>
</evidence>
<evidence type="ECO:0000256" key="6">
    <source>
        <dbReference type="ARBA" id="ARBA00022824"/>
    </source>
</evidence>
<dbReference type="InterPro" id="IPR045260">
    <property type="entry name" value="Sec12-like"/>
</dbReference>
<gene>
    <name evidence="14" type="ORF">DCAR_0623887</name>
</gene>